<gene>
    <name evidence="1" type="ORF">AB835_06670</name>
</gene>
<dbReference type="Proteomes" id="UP000242502">
    <property type="component" value="Unassembled WGS sequence"/>
</dbReference>
<protein>
    <submittedName>
        <fullName evidence="1">Uncharacterized protein</fullName>
    </submittedName>
</protein>
<sequence length="409" mass="43955">MHCMPIFLMSRAIKCDVGGTTPSEALRYISHAGVGCVLGAVTAETTDEDRSNSCAAGAGGAVIGELIADTYRSKIQVEADLAKVESFLAKYGVTDPTLLSDLQREELLSIYGSETALVQASQELASLRAEGIKVAEIGAALGAFLVGADAAQINIAANAGANAAEHNGLAFLIPVTIFLLKAADIAITAYDLNKLKDDYQAAITDDAKKEVLKKYFGDELKGAALEIAVEKAFQKILPGATLAETLFEFAVDRGMVSEKHIEKVRRAFVPEDNLNTHTAGNNTPFSNTKFANQAEADEAFKQYEVAKNTDSEIVLGRLPDTEAGSQLGMTRLNSNNWSENVNDAFVQGGIDAGKPFYLGSSPDISNYRAAWNALEGNRGNHPQTVFFREMKQLRDAGYRLEGDYMVPPK</sequence>
<proteinExistence type="predicted"/>
<dbReference type="EMBL" id="MDLC01000018">
    <property type="protein sequence ID" value="ODS23908.1"/>
    <property type="molecule type" value="Genomic_DNA"/>
</dbReference>
<dbReference type="AlphaFoldDB" id="A0A1D2QQN3"/>
<evidence type="ECO:0000313" key="2">
    <source>
        <dbReference type="Proteomes" id="UP000242502"/>
    </source>
</evidence>
<organism evidence="1 2">
    <name type="scientific">Candidatus Endobugula sertula</name>
    <name type="common">Bugula neritina bacterial symbiont</name>
    <dbReference type="NCBI Taxonomy" id="62101"/>
    <lineage>
        <taxon>Bacteria</taxon>
        <taxon>Pseudomonadati</taxon>
        <taxon>Pseudomonadota</taxon>
        <taxon>Gammaproteobacteria</taxon>
        <taxon>Cellvibrionales</taxon>
        <taxon>Cellvibrionaceae</taxon>
        <taxon>Candidatus Endobugula</taxon>
    </lineage>
</organism>
<evidence type="ECO:0000313" key="1">
    <source>
        <dbReference type="EMBL" id="ODS23908.1"/>
    </source>
</evidence>
<name>A0A1D2QQN3_9GAMM</name>
<comment type="caution">
    <text evidence="1">The sequence shown here is derived from an EMBL/GenBank/DDBJ whole genome shotgun (WGS) entry which is preliminary data.</text>
</comment>
<reference evidence="1 2" key="1">
    <citation type="journal article" date="2016" name="Appl. Environ. Microbiol.">
        <title>Lack of Overt Genome Reduction in the Bryostatin-Producing Bryozoan Symbiont "Candidatus Endobugula sertula".</title>
        <authorList>
            <person name="Miller I.J."/>
            <person name="Vanee N."/>
            <person name="Fong S.S."/>
            <person name="Lim-Fong G.E."/>
            <person name="Kwan J.C."/>
        </authorList>
    </citation>
    <scope>NUCLEOTIDE SEQUENCE [LARGE SCALE GENOMIC DNA]</scope>
    <source>
        <strain evidence="1">AB1-4</strain>
    </source>
</reference>
<accession>A0A1D2QQN3</accession>